<evidence type="ECO:0000313" key="3">
    <source>
        <dbReference type="Proteomes" id="UP000265926"/>
    </source>
</evidence>
<reference evidence="2 3" key="1">
    <citation type="submission" date="2018-08" db="EMBL/GenBank/DDBJ databases">
        <title>Pallidiluteibacterium maritimus gen. nov., sp. nov., isolated from coastal sediment.</title>
        <authorList>
            <person name="Zhou L.Y."/>
        </authorList>
    </citation>
    <scope>NUCLEOTIDE SEQUENCE [LARGE SCALE GENOMIC DNA]</scope>
    <source>
        <strain evidence="2 3">XSD2</strain>
    </source>
</reference>
<evidence type="ECO:0000313" key="2">
    <source>
        <dbReference type="EMBL" id="RIJ45999.1"/>
    </source>
</evidence>
<dbReference type="OrthoDB" id="1117860at2"/>
<keyword evidence="3" id="KW-1185">Reference proteome</keyword>
<gene>
    <name evidence="2" type="ORF">D1614_21000</name>
</gene>
<feature type="signal peptide" evidence="1">
    <location>
        <begin position="1"/>
        <end position="19"/>
    </location>
</feature>
<protein>
    <recommendedName>
        <fullName evidence="4">Outer membrane protein beta-barrel domain-containing protein</fullName>
    </recommendedName>
</protein>
<accession>A0A399SSY0</accession>
<dbReference type="SUPFAM" id="SSF56925">
    <property type="entry name" value="OMPA-like"/>
    <property type="match status" value="1"/>
</dbReference>
<dbReference type="InterPro" id="IPR011250">
    <property type="entry name" value="OMP/PagP_B-barrel"/>
</dbReference>
<dbReference type="AlphaFoldDB" id="A0A399SSY0"/>
<keyword evidence="1" id="KW-0732">Signal</keyword>
<dbReference type="EMBL" id="QWGR01000018">
    <property type="protein sequence ID" value="RIJ45999.1"/>
    <property type="molecule type" value="Genomic_DNA"/>
</dbReference>
<evidence type="ECO:0008006" key="4">
    <source>
        <dbReference type="Google" id="ProtNLM"/>
    </source>
</evidence>
<sequence length="256" mass="28997">MKKLCLLLFTFFVTLTAFPQAEKGYIYLKNGTILKGKYSYSPDQKNVSVFTAGNLWVFDRNEIDTISGKRVGVTQSFNQTMPDSKFFYRVELGVLVGNADNSQNAPFSMSGSVNYQIVPRFSVGVGTGIEFLKESFLPVFANLEYKLHDNSSSPYFFLKTGYQVAIEESNAVYYDIVPDWISIWPRPGNMNSEPLDSKGGFLINPGLGYQHMFSPTFGMNFAVGYQYHRLNYSGESDYELDIDYNRLTVKLGIIFN</sequence>
<dbReference type="RefSeq" id="WP_119439961.1">
    <property type="nucleotide sequence ID" value="NZ_QWGR01000018.1"/>
</dbReference>
<name>A0A399SSY0_9BACT</name>
<feature type="chain" id="PRO_5017177639" description="Outer membrane protein beta-barrel domain-containing protein" evidence="1">
    <location>
        <begin position="20"/>
        <end position="256"/>
    </location>
</feature>
<dbReference type="Proteomes" id="UP000265926">
    <property type="component" value="Unassembled WGS sequence"/>
</dbReference>
<organism evidence="2 3">
    <name type="scientific">Maribellus luteus</name>
    <dbReference type="NCBI Taxonomy" id="2305463"/>
    <lineage>
        <taxon>Bacteria</taxon>
        <taxon>Pseudomonadati</taxon>
        <taxon>Bacteroidota</taxon>
        <taxon>Bacteroidia</taxon>
        <taxon>Marinilabiliales</taxon>
        <taxon>Prolixibacteraceae</taxon>
        <taxon>Maribellus</taxon>
    </lineage>
</organism>
<proteinExistence type="predicted"/>
<comment type="caution">
    <text evidence="2">The sequence shown here is derived from an EMBL/GenBank/DDBJ whole genome shotgun (WGS) entry which is preliminary data.</text>
</comment>
<evidence type="ECO:0000256" key="1">
    <source>
        <dbReference type="SAM" id="SignalP"/>
    </source>
</evidence>